<dbReference type="InterPro" id="IPR036318">
    <property type="entry name" value="FAD-bd_PCMH-like_sf"/>
</dbReference>
<accession>A0A6N1VEF7</accession>
<dbReference type="EMBL" id="CP054836">
    <property type="protein sequence ID" value="QKV19244.1"/>
    <property type="molecule type" value="Genomic_DNA"/>
</dbReference>
<proteinExistence type="predicted"/>
<dbReference type="PANTHER" id="PTHR11748:SF103">
    <property type="entry name" value="GLYCOLATE OXIDASE SUBUNIT GLCE"/>
    <property type="match status" value="1"/>
</dbReference>
<feature type="domain" description="FAD-binding PCMH-type" evidence="3">
    <location>
        <begin position="1"/>
        <end position="184"/>
    </location>
</feature>
<name>A0A6N1VEF7_9HYPH</name>
<dbReference type="InterPro" id="IPR016166">
    <property type="entry name" value="FAD-bd_PCMH"/>
</dbReference>
<reference evidence="4 5" key="1">
    <citation type="submission" date="2020-06" db="EMBL/GenBank/DDBJ databases">
        <title>Oricola thermophila sp. nov. isolated from a tidal sediments.</title>
        <authorList>
            <person name="Kwon K.K."/>
            <person name="Yang S.-H."/>
            <person name="Park M.-J."/>
        </authorList>
    </citation>
    <scope>NUCLEOTIDE SEQUENCE [LARGE SCALE GENOMIC DNA]</scope>
    <source>
        <strain evidence="4 5">MEBiC13590</strain>
    </source>
</reference>
<evidence type="ECO:0000313" key="5">
    <source>
        <dbReference type="Proteomes" id="UP000509367"/>
    </source>
</evidence>
<organism evidence="4 5">
    <name type="scientific">Oricola thermophila</name>
    <dbReference type="NCBI Taxonomy" id="2742145"/>
    <lineage>
        <taxon>Bacteria</taxon>
        <taxon>Pseudomonadati</taxon>
        <taxon>Pseudomonadota</taxon>
        <taxon>Alphaproteobacteria</taxon>
        <taxon>Hyphomicrobiales</taxon>
        <taxon>Ahrensiaceae</taxon>
        <taxon>Oricola</taxon>
    </lineage>
</organism>
<dbReference type="SUPFAM" id="SSF56176">
    <property type="entry name" value="FAD-binding/transporter-associated domain-like"/>
    <property type="match status" value="1"/>
</dbReference>
<dbReference type="PROSITE" id="PS51387">
    <property type="entry name" value="FAD_PCMH"/>
    <property type="match status" value="1"/>
</dbReference>
<keyword evidence="4" id="KW-0560">Oxidoreductase</keyword>
<evidence type="ECO:0000256" key="2">
    <source>
        <dbReference type="ARBA" id="ARBA00022827"/>
    </source>
</evidence>
<dbReference type="GO" id="GO:0071949">
    <property type="term" value="F:FAD binding"/>
    <property type="evidence" value="ECO:0007669"/>
    <property type="project" value="InterPro"/>
</dbReference>
<dbReference type="SUPFAM" id="SSF55103">
    <property type="entry name" value="FAD-linked oxidases, C-terminal domain"/>
    <property type="match status" value="1"/>
</dbReference>
<evidence type="ECO:0000259" key="3">
    <source>
        <dbReference type="PROSITE" id="PS51387"/>
    </source>
</evidence>
<dbReference type="InterPro" id="IPR016164">
    <property type="entry name" value="FAD-linked_Oxase-like_C"/>
</dbReference>
<keyword evidence="5" id="KW-1185">Reference proteome</keyword>
<evidence type="ECO:0000313" key="4">
    <source>
        <dbReference type="EMBL" id="QKV19244.1"/>
    </source>
</evidence>
<dbReference type="RefSeq" id="WP_175277136.1">
    <property type="nucleotide sequence ID" value="NZ_CP054836.1"/>
</dbReference>
<dbReference type="Gene3D" id="3.30.465.10">
    <property type="match status" value="1"/>
</dbReference>
<keyword evidence="1" id="KW-0285">Flavoprotein</keyword>
<protein>
    <submittedName>
        <fullName evidence="4">Glycolate oxidase subunit GlcE</fullName>
        <ecNumber evidence="4">1.1.99.14</ecNumber>
    </submittedName>
</protein>
<dbReference type="GO" id="GO:0019154">
    <property type="term" value="F:glycolate dehydrogenase activity"/>
    <property type="evidence" value="ECO:0007669"/>
    <property type="project" value="UniProtKB-EC"/>
</dbReference>
<dbReference type="NCBIfam" id="NF008439">
    <property type="entry name" value="PRK11282.1"/>
    <property type="match status" value="1"/>
</dbReference>
<dbReference type="KEGG" id="orm:HTY61_12645"/>
<dbReference type="PANTHER" id="PTHR11748">
    <property type="entry name" value="D-LACTATE DEHYDROGENASE"/>
    <property type="match status" value="1"/>
</dbReference>
<sequence length="408" mass="42011">MADREIIAPASEAEAADIIREAAASGTTLEIAGGGTKRGIGQPFEADRTLSSAALSGITEYNPAELVLTARAGTPVAEIEAALGENGQMLAFEPGDWRGLTGMDGTPTVGALAAANISGPRRISAGAARDALLGVRFVNGRGEIVKNGGKVMKNVTGLDLVKLMAGSWGTLGFLTEVSFKVLPRTGTEETLVIHGATDGEAANLMAAALGTSTEVSGAAHLPEGVAKRVGLDGGAATLLRLEGFAESIAVRLDRLRAALPGAPGTSVLDEARSRSAWKRVRDVEPFAGTGRPLWKVSVAPMAGHDVAAMVLREVQGEAFFDWQGGLVWLQLDDGNDAAPAIVREAVAKCGGGHATLVRAPEAVRASVPVFQPQPVPVAALSERVRAALDPAGIFNPGRMVWNGGRKAA</sequence>
<dbReference type="InterPro" id="IPR016169">
    <property type="entry name" value="FAD-bd_PCMH_sub2"/>
</dbReference>
<dbReference type="Proteomes" id="UP000509367">
    <property type="component" value="Chromosome"/>
</dbReference>
<dbReference type="AlphaFoldDB" id="A0A6N1VEF7"/>
<keyword evidence="2" id="KW-0274">FAD</keyword>
<gene>
    <name evidence="4" type="primary">glcE</name>
    <name evidence="4" type="ORF">HTY61_12645</name>
</gene>
<dbReference type="InterPro" id="IPR006094">
    <property type="entry name" value="Oxid_FAD_bind_N"/>
</dbReference>
<dbReference type="Pfam" id="PF01565">
    <property type="entry name" value="FAD_binding_4"/>
    <property type="match status" value="1"/>
</dbReference>
<dbReference type="EC" id="1.1.99.14" evidence="4"/>
<evidence type="ECO:0000256" key="1">
    <source>
        <dbReference type="ARBA" id="ARBA00022630"/>
    </source>
</evidence>